<accession>A0ACB8N001</accession>
<protein>
    <submittedName>
        <fullName evidence="1">DUF4283 domain-containing protein</fullName>
    </submittedName>
</protein>
<reference evidence="2" key="1">
    <citation type="journal article" date="2023" name="Hortic. Res.">
        <title>A chromosome-level phased genome enabling allele-level studies in sweet orange: a case study on citrus Huanglongbing tolerance.</title>
        <authorList>
            <person name="Wu B."/>
            <person name="Yu Q."/>
            <person name="Deng Z."/>
            <person name="Duan Y."/>
            <person name="Luo F."/>
            <person name="Gmitter F. Jr."/>
        </authorList>
    </citation>
    <scope>NUCLEOTIDE SEQUENCE [LARGE SCALE GENOMIC DNA]</scope>
    <source>
        <strain evidence="2">cv. Valencia</strain>
    </source>
</reference>
<dbReference type="Proteomes" id="UP000829398">
    <property type="component" value="Chromosome 2"/>
</dbReference>
<proteinExistence type="predicted"/>
<evidence type="ECO:0000313" key="2">
    <source>
        <dbReference type="Proteomes" id="UP000829398"/>
    </source>
</evidence>
<organism evidence="1 2">
    <name type="scientific">Citrus sinensis</name>
    <name type="common">Sweet orange</name>
    <name type="synonym">Citrus aurantium var. sinensis</name>
    <dbReference type="NCBI Taxonomy" id="2711"/>
    <lineage>
        <taxon>Eukaryota</taxon>
        <taxon>Viridiplantae</taxon>
        <taxon>Streptophyta</taxon>
        <taxon>Embryophyta</taxon>
        <taxon>Tracheophyta</taxon>
        <taxon>Spermatophyta</taxon>
        <taxon>Magnoliopsida</taxon>
        <taxon>eudicotyledons</taxon>
        <taxon>Gunneridae</taxon>
        <taxon>Pentapetalae</taxon>
        <taxon>rosids</taxon>
        <taxon>malvids</taxon>
        <taxon>Sapindales</taxon>
        <taxon>Rutaceae</taxon>
        <taxon>Aurantioideae</taxon>
        <taxon>Citrus</taxon>
    </lineage>
</organism>
<evidence type="ECO:0000313" key="1">
    <source>
        <dbReference type="EMBL" id="KAH9791202.1"/>
    </source>
</evidence>
<gene>
    <name evidence="1" type="ORF">KPL71_003656</name>
</gene>
<name>A0ACB8N001_CITSI</name>
<keyword evidence="2" id="KW-1185">Reference proteome</keyword>
<dbReference type="EMBL" id="CM039171">
    <property type="protein sequence ID" value="KAH9791202.1"/>
    <property type="molecule type" value="Genomic_DNA"/>
</dbReference>
<sequence>MATTKGRQKRQTLVVISCPVLTCSWAHNNFKKETLWSTTHGFSIIDLETNYFLVRFKLASDANYVLTRGPWTVLGHYLVVQRWSPSFDSSKEEIDYVIVWIRLSGMALHYYHKRILRMLGQIIGTMVNIDYNTESATRGKFARIAVEVAFNKPFVSQFLLDGKIQKVEYESLPHICFQCGTYGHFRELCPKRSLENDSQGVGVETVTDANSKGDAAVGMGSTSGNNPKFGPWMAVTRKGKNRRVKESANLRDHVLGNWNSFGKESRYGVLAKENDTIQEKDLKGATPSALNNHMPATSYNFVYSQSPKKPDHHKKKQAHNQLNDQGNQDVVATNNATPSHIPDSNKPTPMQSQQNLEGEDDDDDSDYMGDNDTELVSSEGDVSLDDENVMAVI</sequence>
<comment type="caution">
    <text evidence="1">The sequence shown here is derived from an EMBL/GenBank/DDBJ whole genome shotgun (WGS) entry which is preliminary data.</text>
</comment>